<dbReference type="Gene3D" id="3.40.630.30">
    <property type="match status" value="1"/>
</dbReference>
<keyword evidence="1" id="KW-0808">Transferase</keyword>
<dbReference type="Proteomes" id="UP000327478">
    <property type="component" value="Chromosome"/>
</dbReference>
<dbReference type="PANTHER" id="PTHR10545:SF42">
    <property type="entry name" value="ACETYLTRANSFERASE"/>
    <property type="match status" value="1"/>
</dbReference>
<sequence>MDIKIIVKPLTEVTQSEWQALWLGYQAFYKTTITDDITAFTWSRLTDVHLNQIYGFAALIENQVVGIVHIIEHDSCWTIKPYAYLQDLFTLEHARGKGVATALIQHADQYTQQRGCDRLYWLTHQDNQAAQKLYNRVAKKTGFIQYRMP</sequence>
<dbReference type="AlphaFoldDB" id="A0A5Q0P2P3"/>
<keyword evidence="2" id="KW-0012">Acyltransferase</keyword>
<keyword evidence="6" id="KW-1185">Reference proteome</keyword>
<dbReference type="RefSeq" id="WP_153371269.1">
    <property type="nucleotide sequence ID" value="NZ_CP045650.1"/>
</dbReference>
<evidence type="ECO:0000313" key="6">
    <source>
        <dbReference type="Proteomes" id="UP000327478"/>
    </source>
</evidence>
<dbReference type="CDD" id="cd04301">
    <property type="entry name" value="NAT_SF"/>
    <property type="match status" value="1"/>
</dbReference>
<evidence type="ECO:0000259" key="3">
    <source>
        <dbReference type="PROSITE" id="PS51186"/>
    </source>
</evidence>
<dbReference type="Proteomes" id="UP000480556">
    <property type="component" value="Unassembled WGS sequence"/>
</dbReference>
<dbReference type="PROSITE" id="PS51186">
    <property type="entry name" value="GNAT"/>
    <property type="match status" value="1"/>
</dbReference>
<dbReference type="SUPFAM" id="SSF55729">
    <property type="entry name" value="Acyl-CoA N-acyltransferases (Nat)"/>
    <property type="match status" value="1"/>
</dbReference>
<dbReference type="Pfam" id="PF00583">
    <property type="entry name" value="Acetyltransf_1"/>
    <property type="match status" value="1"/>
</dbReference>
<reference evidence="6 7" key="1">
    <citation type="submission" date="2019-10" db="EMBL/GenBank/DDBJ databases">
        <authorList>
            <person name="Dong K."/>
        </authorList>
    </citation>
    <scope>NUCLEOTIDE SEQUENCE [LARGE SCALE GENOMIC DNA]</scope>
    <source>
        <strain evidence="6">dk386</strain>
        <strain evidence="5">Dk386</strain>
        <strain evidence="7">dk771</strain>
        <strain evidence="4">Dk771</strain>
    </source>
</reference>
<dbReference type="EMBL" id="CP045650">
    <property type="protein sequence ID" value="QGA10872.1"/>
    <property type="molecule type" value="Genomic_DNA"/>
</dbReference>
<evidence type="ECO:0000313" key="5">
    <source>
        <dbReference type="EMBL" id="QGA10872.1"/>
    </source>
</evidence>
<feature type="domain" description="N-acetyltransferase" evidence="3">
    <location>
        <begin position="5"/>
        <end position="149"/>
    </location>
</feature>
<accession>A0A5Q0P2P3</accession>
<dbReference type="EMBL" id="WITK01000004">
    <property type="protein sequence ID" value="MQW91517.1"/>
    <property type="molecule type" value="Genomic_DNA"/>
</dbReference>
<dbReference type="InterPro" id="IPR000182">
    <property type="entry name" value="GNAT_dom"/>
</dbReference>
<gene>
    <name evidence="5" type="ORF">GFH30_05490</name>
    <name evidence="4" type="ORF">GHJ48_03745</name>
</gene>
<dbReference type="InterPro" id="IPR051016">
    <property type="entry name" value="Diverse_Substrate_AcTransf"/>
</dbReference>
<evidence type="ECO:0000313" key="4">
    <source>
        <dbReference type="EMBL" id="MQW91517.1"/>
    </source>
</evidence>
<dbReference type="GO" id="GO:0008080">
    <property type="term" value="F:N-acetyltransferase activity"/>
    <property type="evidence" value="ECO:0007669"/>
    <property type="project" value="TreeGrafter"/>
</dbReference>
<proteinExistence type="predicted"/>
<evidence type="ECO:0000313" key="7">
    <source>
        <dbReference type="Proteomes" id="UP000480556"/>
    </source>
</evidence>
<evidence type="ECO:0000256" key="2">
    <source>
        <dbReference type="ARBA" id="ARBA00023315"/>
    </source>
</evidence>
<protein>
    <submittedName>
        <fullName evidence="4">GNAT family N-acetyltransferase</fullName>
    </submittedName>
</protein>
<organism evidence="4 7">
    <name type="scientific">Acinetobacter wanghuae</name>
    <dbReference type="NCBI Taxonomy" id="2662362"/>
    <lineage>
        <taxon>Bacteria</taxon>
        <taxon>Pseudomonadati</taxon>
        <taxon>Pseudomonadota</taxon>
        <taxon>Gammaproteobacteria</taxon>
        <taxon>Moraxellales</taxon>
        <taxon>Moraxellaceae</taxon>
        <taxon>Acinetobacter</taxon>
    </lineage>
</organism>
<name>A0A5Q0P2P3_9GAMM</name>
<dbReference type="PANTHER" id="PTHR10545">
    <property type="entry name" value="DIAMINE N-ACETYLTRANSFERASE"/>
    <property type="match status" value="1"/>
</dbReference>
<dbReference type="InterPro" id="IPR016181">
    <property type="entry name" value="Acyl_CoA_acyltransferase"/>
</dbReference>
<evidence type="ECO:0000256" key="1">
    <source>
        <dbReference type="ARBA" id="ARBA00022679"/>
    </source>
</evidence>